<dbReference type="HAMAP" id="MF_02016">
    <property type="entry name" value="MltF"/>
    <property type="match status" value="1"/>
</dbReference>
<comment type="subcellular location">
    <subcellularLocation>
        <location evidence="8">Cell outer membrane</location>
        <topology evidence="8">Peripheral membrane protein</topology>
    </subcellularLocation>
    <text evidence="8">Attached to the inner leaflet of the outer membrane.</text>
</comment>
<keyword evidence="9" id="KW-0812">Transmembrane</keyword>
<comment type="function">
    <text evidence="8">Murein-degrading enzyme that degrades murein glycan strands and insoluble, high-molecular weight murein sacculi, with the concomitant formation of a 1,6-anhydromuramoyl product. Lytic transglycosylases (LTs) play an integral role in the metabolism of the peptidoglycan (PG) sacculus. Their lytic action creates space within the PG sacculus to allow for its expansion as well as for the insertion of various structures such as secretion systems and flagella.</text>
</comment>
<dbReference type="AlphaFoldDB" id="A0A1V3NM95"/>
<keyword evidence="3 8" id="KW-0732">Signal</keyword>
<keyword evidence="9" id="KW-1133">Transmembrane helix</keyword>
<name>A0A1V3NM95_9GAMM</name>
<dbReference type="InterPro" id="IPR008258">
    <property type="entry name" value="Transglycosylase_SLT_dom_1"/>
</dbReference>
<dbReference type="PANTHER" id="PTHR35936">
    <property type="entry name" value="MEMBRANE-BOUND LYTIC MUREIN TRANSGLYCOSYLASE F"/>
    <property type="match status" value="1"/>
</dbReference>
<accession>A0A1V3NM95</accession>
<evidence type="ECO:0000256" key="2">
    <source>
        <dbReference type="ARBA" id="ARBA00010333"/>
    </source>
</evidence>
<keyword evidence="7 8" id="KW-0961">Cell wall biogenesis/degradation</keyword>
<dbReference type="PROSITE" id="PS00922">
    <property type="entry name" value="TRANSGLYCOSYLASE"/>
    <property type="match status" value="1"/>
</dbReference>
<dbReference type="Pfam" id="PF01464">
    <property type="entry name" value="SLT"/>
    <property type="match status" value="1"/>
</dbReference>
<evidence type="ECO:0000256" key="9">
    <source>
        <dbReference type="SAM" id="Phobius"/>
    </source>
</evidence>
<comment type="caution">
    <text evidence="8">Lacks conserved residue(s) required for the propagation of feature annotation.</text>
</comment>
<comment type="similarity">
    <text evidence="1">Belongs to the transglycosylase Slt family.</text>
</comment>
<dbReference type="EMBL" id="MVBK01000030">
    <property type="protein sequence ID" value="OOG26180.1"/>
    <property type="molecule type" value="Genomic_DNA"/>
</dbReference>
<dbReference type="CDD" id="cd01009">
    <property type="entry name" value="PBP2_YfhD_N"/>
    <property type="match status" value="1"/>
</dbReference>
<evidence type="ECO:0000256" key="8">
    <source>
        <dbReference type="HAMAP-Rule" id="MF_02016"/>
    </source>
</evidence>
<dbReference type="NCBIfam" id="NF008112">
    <property type="entry name" value="PRK10859.1"/>
    <property type="match status" value="1"/>
</dbReference>
<evidence type="ECO:0000256" key="6">
    <source>
        <dbReference type="ARBA" id="ARBA00023239"/>
    </source>
</evidence>
<dbReference type="GO" id="GO:0009279">
    <property type="term" value="C:cell outer membrane"/>
    <property type="evidence" value="ECO:0007669"/>
    <property type="project" value="UniProtKB-SubCell"/>
</dbReference>
<reference evidence="11 12" key="1">
    <citation type="submission" date="2017-02" db="EMBL/GenBank/DDBJ databases">
        <title>Genomic diversity within the haloalkaliphilic genus Thioalkalivibrio.</title>
        <authorList>
            <person name="Ahn A.-C."/>
            <person name="Meier-Kolthoff J."/>
            <person name="Overmars L."/>
            <person name="Richter M."/>
            <person name="Woyke T."/>
            <person name="Sorokin D.Y."/>
            <person name="Muyzer G."/>
        </authorList>
    </citation>
    <scope>NUCLEOTIDE SEQUENCE [LARGE SCALE GENOMIC DNA]</scope>
    <source>
        <strain evidence="11 12">ALJD</strain>
    </source>
</reference>
<dbReference type="Proteomes" id="UP000189462">
    <property type="component" value="Unassembled WGS sequence"/>
</dbReference>
<keyword evidence="12" id="KW-1185">Reference proteome</keyword>
<dbReference type="STRING" id="108003.B1C78_05395"/>
<dbReference type="InterPro" id="IPR000189">
    <property type="entry name" value="Transglyc_AS"/>
</dbReference>
<keyword evidence="4 8" id="KW-0472">Membrane</keyword>
<dbReference type="GO" id="GO:0009253">
    <property type="term" value="P:peptidoglycan catabolic process"/>
    <property type="evidence" value="ECO:0007669"/>
    <property type="project" value="TreeGrafter"/>
</dbReference>
<feature type="transmembrane region" description="Helical" evidence="9">
    <location>
        <begin position="12"/>
        <end position="31"/>
    </location>
</feature>
<comment type="similarity">
    <text evidence="2">Belongs to the bacterial solute-binding protein 3 family.</text>
</comment>
<comment type="similarity">
    <text evidence="8">In the C-terminal section; belongs to the transglycosylase Slt family.</text>
</comment>
<comment type="similarity">
    <text evidence="8">In the N-terminal section; belongs to the bacterial solute-binding protein 3 family.</text>
</comment>
<dbReference type="Gene3D" id="1.10.530.10">
    <property type="match status" value="1"/>
</dbReference>
<dbReference type="GO" id="GO:0008933">
    <property type="term" value="F:peptidoglycan lytic transglycosylase activity"/>
    <property type="evidence" value="ECO:0007669"/>
    <property type="project" value="UniProtKB-UniRule"/>
</dbReference>
<comment type="domain">
    <text evidence="8">The N-terminal domain does not have lytic activity and probably modulates enzymatic activity. The C-terminal domain is the catalytic active domain.</text>
</comment>
<gene>
    <name evidence="8" type="primary">mltF</name>
    <name evidence="11" type="ORF">B1C78_05395</name>
</gene>
<dbReference type="SUPFAM" id="SSF53955">
    <property type="entry name" value="Lysozyme-like"/>
    <property type="match status" value="1"/>
</dbReference>
<sequence>MKLYRRQLTTTQRLEVVAFLVLLAVTLLFVFNRPASHLDQVLQRGELVVAMRVSPTTYFAGPDGPTGFEYELARAFAERLGVQLRVVVPTRFDDLLSMVERGRADLGAAGITVTEARKEHLRFGPPYKQVTEQVVYRMGSENRPRSLEELNGLSLAVVAGSTHAKRLADFRADHPDLEWVEARNADTGALLRKVWHGELDLTVVDSVELASQQRFYPELRAAFDISEPADLAWAFPRRGDASLLDEARAFFEEIQGAGWMAQLKERHFGHVDVLDYVGTVTFVQQVRDRLPEYLPLFKEVARIHGMDWRLLAAISYQESHWNPRAVSPTGVRGMMMLTQNTAAQLGIENRIDARQSVMGGAEYFMSMHARIPDRIPEPDRTWLALAAYNVGFGHLEDARRITQGQGGDPDRWMDVMEHLPLLADERWHRHTRFGYARGWEPVRYVQNIRSYYDLLVWMSDGDDGRPRVQLVNRLLRVLPPGL</sequence>
<evidence type="ECO:0000313" key="12">
    <source>
        <dbReference type="Proteomes" id="UP000189462"/>
    </source>
</evidence>
<dbReference type="InterPro" id="IPR023346">
    <property type="entry name" value="Lysozyme-like_dom_sf"/>
</dbReference>
<evidence type="ECO:0000256" key="1">
    <source>
        <dbReference type="ARBA" id="ARBA00007734"/>
    </source>
</evidence>
<keyword evidence="5 8" id="KW-0998">Cell outer membrane</keyword>
<dbReference type="PANTHER" id="PTHR35936:SF32">
    <property type="entry name" value="MEMBRANE-BOUND LYTIC MUREIN TRANSGLYCOSYLASE F"/>
    <property type="match status" value="1"/>
</dbReference>
<comment type="caution">
    <text evidence="11">The sequence shown here is derived from an EMBL/GenBank/DDBJ whole genome shotgun (WGS) entry which is preliminary data.</text>
</comment>
<dbReference type="Gene3D" id="3.40.190.10">
    <property type="entry name" value="Periplasmic binding protein-like II"/>
    <property type="match status" value="2"/>
</dbReference>
<dbReference type="CDD" id="cd13403">
    <property type="entry name" value="MLTF-like"/>
    <property type="match status" value="1"/>
</dbReference>
<feature type="region of interest" description="LT domain" evidence="8">
    <location>
        <begin position="272"/>
        <end position="482"/>
    </location>
</feature>
<evidence type="ECO:0000256" key="4">
    <source>
        <dbReference type="ARBA" id="ARBA00023136"/>
    </source>
</evidence>
<dbReference type="SUPFAM" id="SSF53850">
    <property type="entry name" value="Periplasmic binding protein-like II"/>
    <property type="match status" value="1"/>
</dbReference>
<comment type="catalytic activity">
    <reaction evidence="8">
        <text>Exolytic cleavage of the (1-&gt;4)-beta-glycosidic linkage between N-acetylmuramic acid (MurNAc) and N-acetylglucosamine (GlcNAc) residues in peptidoglycan, from either the reducing or the non-reducing ends of the peptidoglycan chains, with concomitant formation of a 1,6-anhydrobond in the MurNAc residue.</text>
        <dbReference type="EC" id="4.2.2.n1"/>
    </reaction>
</comment>
<protein>
    <recommendedName>
        <fullName evidence="8">Membrane-bound lytic murein transglycosylase F</fullName>
        <ecNumber evidence="8">4.2.2.n1</ecNumber>
    </recommendedName>
    <alternativeName>
        <fullName evidence="8">Murein lyase F</fullName>
    </alternativeName>
</protein>
<dbReference type="EC" id="4.2.2.n1" evidence="8"/>
<evidence type="ECO:0000256" key="7">
    <source>
        <dbReference type="ARBA" id="ARBA00023316"/>
    </source>
</evidence>
<proteinExistence type="inferred from homology"/>
<dbReference type="SMART" id="SM00062">
    <property type="entry name" value="PBPb"/>
    <property type="match status" value="1"/>
</dbReference>
<feature type="domain" description="Solute-binding protein family 3/N-terminal" evidence="10">
    <location>
        <begin position="46"/>
        <end position="271"/>
    </location>
</feature>
<dbReference type="RefSeq" id="WP_245795322.1">
    <property type="nucleotide sequence ID" value="NZ_MVBK01000030.1"/>
</dbReference>
<evidence type="ECO:0000256" key="3">
    <source>
        <dbReference type="ARBA" id="ARBA00022729"/>
    </source>
</evidence>
<dbReference type="Pfam" id="PF00497">
    <property type="entry name" value="SBP_bac_3"/>
    <property type="match status" value="1"/>
</dbReference>
<evidence type="ECO:0000256" key="5">
    <source>
        <dbReference type="ARBA" id="ARBA00023237"/>
    </source>
</evidence>
<evidence type="ECO:0000313" key="11">
    <source>
        <dbReference type="EMBL" id="OOG26180.1"/>
    </source>
</evidence>
<feature type="active site" evidence="8">
    <location>
        <position position="318"/>
    </location>
</feature>
<organism evidence="11 12">
    <name type="scientific">Thioalkalivibrio denitrificans</name>
    <dbReference type="NCBI Taxonomy" id="108003"/>
    <lineage>
        <taxon>Bacteria</taxon>
        <taxon>Pseudomonadati</taxon>
        <taxon>Pseudomonadota</taxon>
        <taxon>Gammaproteobacteria</taxon>
        <taxon>Chromatiales</taxon>
        <taxon>Ectothiorhodospiraceae</taxon>
        <taxon>Thioalkalivibrio</taxon>
    </lineage>
</organism>
<dbReference type="InterPro" id="IPR023703">
    <property type="entry name" value="MltF"/>
</dbReference>
<dbReference type="GO" id="GO:0016998">
    <property type="term" value="P:cell wall macromolecule catabolic process"/>
    <property type="evidence" value="ECO:0007669"/>
    <property type="project" value="UniProtKB-UniRule"/>
</dbReference>
<evidence type="ECO:0000259" key="10">
    <source>
        <dbReference type="SMART" id="SM00062"/>
    </source>
</evidence>
<dbReference type="GO" id="GO:0071555">
    <property type="term" value="P:cell wall organization"/>
    <property type="evidence" value="ECO:0007669"/>
    <property type="project" value="UniProtKB-KW"/>
</dbReference>
<dbReference type="InterPro" id="IPR001638">
    <property type="entry name" value="Solute-binding_3/MltF_N"/>
</dbReference>
<keyword evidence="6 8" id="KW-0456">Lyase</keyword>